<dbReference type="Proteomes" id="UP001303760">
    <property type="component" value="Unassembled WGS sequence"/>
</dbReference>
<accession>A0AAN7C2J0</accession>
<proteinExistence type="predicted"/>
<dbReference type="EMBL" id="MU860425">
    <property type="protein sequence ID" value="KAK4234040.1"/>
    <property type="molecule type" value="Genomic_DNA"/>
</dbReference>
<feature type="signal peptide" evidence="1">
    <location>
        <begin position="1"/>
        <end position="22"/>
    </location>
</feature>
<sequence>MTAFSFLPRALLLVAVLATTAANGNPIDLASRGDTITPCATVKCTRDTSCKVVDGKAQCVPIAGVPCGNTVCEAGTSCCNPSCGICVKPGMACTAHICPPTPIPVTPPNNNNGTSQCGPTICKAGLECCNASCGICVEPGKGCTKQFCIPKEEQCGKTVCQAGLECCNPSCGICTPTGTACTQQFCAE</sequence>
<gene>
    <name evidence="2" type="ORF">C8A03DRAFT_38199</name>
</gene>
<keyword evidence="3" id="KW-1185">Reference proteome</keyword>
<comment type="caution">
    <text evidence="2">The sequence shown here is derived from an EMBL/GenBank/DDBJ whole genome shotgun (WGS) entry which is preliminary data.</text>
</comment>
<evidence type="ECO:0000256" key="1">
    <source>
        <dbReference type="SAM" id="SignalP"/>
    </source>
</evidence>
<feature type="chain" id="PRO_5042988953" evidence="1">
    <location>
        <begin position="23"/>
        <end position="188"/>
    </location>
</feature>
<name>A0AAN7C2J0_9PEZI</name>
<dbReference type="AlphaFoldDB" id="A0AAN7C2J0"/>
<reference evidence="2" key="1">
    <citation type="journal article" date="2023" name="Mol. Phylogenet. Evol.">
        <title>Genome-scale phylogeny and comparative genomics of the fungal order Sordariales.</title>
        <authorList>
            <person name="Hensen N."/>
            <person name="Bonometti L."/>
            <person name="Westerberg I."/>
            <person name="Brannstrom I.O."/>
            <person name="Guillou S."/>
            <person name="Cros-Aarteil S."/>
            <person name="Calhoun S."/>
            <person name="Haridas S."/>
            <person name="Kuo A."/>
            <person name="Mondo S."/>
            <person name="Pangilinan J."/>
            <person name="Riley R."/>
            <person name="LaButti K."/>
            <person name="Andreopoulos B."/>
            <person name="Lipzen A."/>
            <person name="Chen C."/>
            <person name="Yan M."/>
            <person name="Daum C."/>
            <person name="Ng V."/>
            <person name="Clum A."/>
            <person name="Steindorff A."/>
            <person name="Ohm R.A."/>
            <person name="Martin F."/>
            <person name="Silar P."/>
            <person name="Natvig D.O."/>
            <person name="Lalanne C."/>
            <person name="Gautier V."/>
            <person name="Ament-Velasquez S.L."/>
            <person name="Kruys A."/>
            <person name="Hutchinson M.I."/>
            <person name="Powell A.J."/>
            <person name="Barry K."/>
            <person name="Miller A.N."/>
            <person name="Grigoriev I.V."/>
            <person name="Debuchy R."/>
            <person name="Gladieux P."/>
            <person name="Hiltunen Thoren M."/>
            <person name="Johannesson H."/>
        </authorList>
    </citation>
    <scope>NUCLEOTIDE SEQUENCE</scope>
    <source>
        <strain evidence="2">CBS 532.94</strain>
    </source>
</reference>
<organism evidence="2 3">
    <name type="scientific">Achaetomium macrosporum</name>
    <dbReference type="NCBI Taxonomy" id="79813"/>
    <lineage>
        <taxon>Eukaryota</taxon>
        <taxon>Fungi</taxon>
        <taxon>Dikarya</taxon>
        <taxon>Ascomycota</taxon>
        <taxon>Pezizomycotina</taxon>
        <taxon>Sordariomycetes</taxon>
        <taxon>Sordariomycetidae</taxon>
        <taxon>Sordariales</taxon>
        <taxon>Chaetomiaceae</taxon>
        <taxon>Achaetomium</taxon>
    </lineage>
</organism>
<reference evidence="2" key="2">
    <citation type="submission" date="2023-05" db="EMBL/GenBank/DDBJ databases">
        <authorList>
            <consortium name="Lawrence Berkeley National Laboratory"/>
            <person name="Steindorff A."/>
            <person name="Hensen N."/>
            <person name="Bonometti L."/>
            <person name="Westerberg I."/>
            <person name="Brannstrom I.O."/>
            <person name="Guillou S."/>
            <person name="Cros-Aarteil S."/>
            <person name="Calhoun S."/>
            <person name="Haridas S."/>
            <person name="Kuo A."/>
            <person name="Mondo S."/>
            <person name="Pangilinan J."/>
            <person name="Riley R."/>
            <person name="Labutti K."/>
            <person name="Andreopoulos B."/>
            <person name="Lipzen A."/>
            <person name="Chen C."/>
            <person name="Yanf M."/>
            <person name="Daum C."/>
            <person name="Ng V."/>
            <person name="Clum A."/>
            <person name="Ohm R."/>
            <person name="Martin F."/>
            <person name="Silar P."/>
            <person name="Natvig D."/>
            <person name="Lalanne C."/>
            <person name="Gautier V."/>
            <person name="Ament-Velasquez S.L."/>
            <person name="Kruys A."/>
            <person name="Hutchinson M.I."/>
            <person name="Powell A.J."/>
            <person name="Barry K."/>
            <person name="Miller A.N."/>
            <person name="Grigoriev I.V."/>
            <person name="Debuchy R."/>
            <person name="Gladieux P."/>
            <person name="Thoren M.H."/>
            <person name="Johannesson H."/>
        </authorList>
    </citation>
    <scope>NUCLEOTIDE SEQUENCE</scope>
    <source>
        <strain evidence="2">CBS 532.94</strain>
    </source>
</reference>
<evidence type="ECO:0000313" key="3">
    <source>
        <dbReference type="Proteomes" id="UP001303760"/>
    </source>
</evidence>
<evidence type="ECO:0000313" key="2">
    <source>
        <dbReference type="EMBL" id="KAK4234040.1"/>
    </source>
</evidence>
<keyword evidence="1" id="KW-0732">Signal</keyword>
<protein>
    <submittedName>
        <fullName evidence="2">Uncharacterized protein</fullName>
    </submittedName>
</protein>